<sequence length="778" mass="86040">MTLPLPLSLILRLLGVVFLGLLAFYAINESSHWLVMVSLSCLATLAVMRRANLLLYWPIGLLTVMTAMFGGYWWQWLSNPVGVDLDSSRTLFGVLTVLFAVVAALRMVWHRDVVVLPHAARILTVVIMSTLPVVLIYLVTSRWGDEPVRLIAGHLAGGDHGAHNEIVHRLLKASENVFYEKPLQLYAYPQAIHFMIANLIAFTQSTSTLPLLAQEYVMGAWVEWVQFAAFCQLSIVVFMKGVRGTGLRRALFLPPLMFVFASMDSFVMHLLWSGFTTSLGITWILLAFLAVSDRMHFKDSLRQSWSGFVALGFFAYASWFVYQPYAVIFVAIAGLFFVQLVTSHHRLSQAMGRVSVVLAQPVVLVLTVTVGVFVALIGVLGSDSPAVRSLLLDGATYKPYFYTVMLWAFAAMAGQWLATRESELPGADVVQLKFLFTLFGFVAGMILTVMWAGGFGLLDQPYYTQKMLWVLLFVSLPVALSVGCTWLDKVEFSWPAEKRRGAIAVLAVALLLTPLVQGRAPVNGAKQPNVKWFAQGMTLDIPEGEYRAVAFAWMKPLESHVSNLALRATTELVMPINVALSNNTYFACRFINENEATVVYTSTHGYSALVNSGCNTNAIYIEEDRIMEKLKPSFPSLTVGNERFVTDGAIGAGHILRGFLPMEDWGVWAGGYQSVFGVRTREATPNAVLRVKFETHMVYGRGIGVTLRVNGEVSNAFSMPRSGELIVDVALGDTEARQQFEVSIECERTDEQVLKDDPFDGPIPCVGLKSFVLTNGPS</sequence>
<feature type="transmembrane region" description="Helical" evidence="1">
    <location>
        <begin position="33"/>
        <end position="48"/>
    </location>
</feature>
<proteinExistence type="predicted"/>
<name>A0A6J6DH39_9ZZZZ</name>
<feature type="transmembrane region" description="Helical" evidence="1">
    <location>
        <begin position="216"/>
        <end position="238"/>
    </location>
</feature>
<feature type="transmembrane region" description="Helical" evidence="1">
    <location>
        <begin position="121"/>
        <end position="140"/>
    </location>
</feature>
<accession>A0A6J6DH39</accession>
<feature type="transmembrane region" description="Helical" evidence="1">
    <location>
        <begin position="467"/>
        <end position="487"/>
    </location>
</feature>
<organism evidence="2">
    <name type="scientific">freshwater metagenome</name>
    <dbReference type="NCBI Taxonomy" id="449393"/>
    <lineage>
        <taxon>unclassified sequences</taxon>
        <taxon>metagenomes</taxon>
        <taxon>ecological metagenomes</taxon>
    </lineage>
</organism>
<feature type="transmembrane region" description="Helical" evidence="1">
    <location>
        <begin position="274"/>
        <end position="291"/>
    </location>
</feature>
<evidence type="ECO:0000313" key="2">
    <source>
        <dbReference type="EMBL" id="CAB4563452.1"/>
    </source>
</evidence>
<feature type="transmembrane region" description="Helical" evidence="1">
    <location>
        <begin position="354"/>
        <end position="380"/>
    </location>
</feature>
<dbReference type="AlphaFoldDB" id="A0A6J6DH39"/>
<reference evidence="2" key="1">
    <citation type="submission" date="2020-05" db="EMBL/GenBank/DDBJ databases">
        <authorList>
            <person name="Chiriac C."/>
            <person name="Salcher M."/>
            <person name="Ghai R."/>
            <person name="Kavagutti S V."/>
        </authorList>
    </citation>
    <scope>NUCLEOTIDE SEQUENCE</scope>
</reference>
<feature type="transmembrane region" description="Helical" evidence="1">
    <location>
        <begin position="430"/>
        <end position="455"/>
    </location>
</feature>
<gene>
    <name evidence="2" type="ORF">UFOPK1704_00063</name>
</gene>
<feature type="transmembrane region" description="Helical" evidence="1">
    <location>
        <begin position="325"/>
        <end position="342"/>
    </location>
</feature>
<feature type="transmembrane region" description="Helical" evidence="1">
    <location>
        <begin position="400"/>
        <end position="418"/>
    </location>
</feature>
<keyword evidence="1" id="KW-0472">Membrane</keyword>
<feature type="transmembrane region" description="Helical" evidence="1">
    <location>
        <begin position="90"/>
        <end position="109"/>
    </location>
</feature>
<protein>
    <submittedName>
        <fullName evidence="2">Unannotated protein</fullName>
    </submittedName>
</protein>
<feature type="transmembrane region" description="Helical" evidence="1">
    <location>
        <begin position="9"/>
        <end position="27"/>
    </location>
</feature>
<keyword evidence="1" id="KW-1133">Transmembrane helix</keyword>
<keyword evidence="1" id="KW-0812">Transmembrane</keyword>
<feature type="transmembrane region" description="Helical" evidence="1">
    <location>
        <begin position="55"/>
        <end position="74"/>
    </location>
</feature>
<evidence type="ECO:0000256" key="1">
    <source>
        <dbReference type="SAM" id="Phobius"/>
    </source>
</evidence>
<dbReference type="EMBL" id="CAEZTQ010000005">
    <property type="protein sequence ID" value="CAB4563452.1"/>
    <property type="molecule type" value="Genomic_DNA"/>
</dbReference>